<evidence type="ECO:0000256" key="1">
    <source>
        <dbReference type="SAM" id="Phobius"/>
    </source>
</evidence>
<keyword evidence="1" id="KW-0812">Transmembrane</keyword>
<keyword evidence="3" id="KW-1185">Reference proteome</keyword>
<gene>
    <name evidence="2" type="primary">tssO</name>
    <name evidence="2" type="ORF">ACFS25_14320</name>
</gene>
<dbReference type="EMBL" id="JBHUOM010000008">
    <property type="protein sequence ID" value="MFD2934967.1"/>
    <property type="molecule type" value="Genomic_DNA"/>
</dbReference>
<accession>A0ABW6AII1</accession>
<dbReference type="Proteomes" id="UP001597512">
    <property type="component" value="Unassembled WGS sequence"/>
</dbReference>
<organism evidence="2 3">
    <name type="scientific">Spirosoma flavum</name>
    <dbReference type="NCBI Taxonomy" id="2048557"/>
    <lineage>
        <taxon>Bacteria</taxon>
        <taxon>Pseudomonadati</taxon>
        <taxon>Bacteroidota</taxon>
        <taxon>Cytophagia</taxon>
        <taxon>Cytophagales</taxon>
        <taxon>Cytophagaceae</taxon>
        <taxon>Spirosoma</taxon>
    </lineage>
</organism>
<proteinExistence type="predicted"/>
<reference evidence="3" key="1">
    <citation type="journal article" date="2019" name="Int. J. Syst. Evol. Microbiol.">
        <title>The Global Catalogue of Microorganisms (GCM) 10K type strain sequencing project: providing services to taxonomists for standard genome sequencing and annotation.</title>
        <authorList>
            <consortium name="The Broad Institute Genomics Platform"/>
            <consortium name="The Broad Institute Genome Sequencing Center for Infectious Disease"/>
            <person name="Wu L."/>
            <person name="Ma J."/>
        </authorList>
    </citation>
    <scope>NUCLEOTIDE SEQUENCE [LARGE SCALE GENOMIC DNA]</scope>
    <source>
        <strain evidence="3">KCTC 52490</strain>
    </source>
</reference>
<dbReference type="Pfam" id="PF17561">
    <property type="entry name" value="TssO"/>
    <property type="match status" value="1"/>
</dbReference>
<evidence type="ECO:0000313" key="2">
    <source>
        <dbReference type="EMBL" id="MFD2934967.1"/>
    </source>
</evidence>
<feature type="transmembrane region" description="Helical" evidence="1">
    <location>
        <begin position="16"/>
        <end position="35"/>
    </location>
</feature>
<dbReference type="InterPro" id="IPR039449">
    <property type="entry name" value="TssO"/>
</dbReference>
<sequence length="172" mass="19901">METFFRLTTRERRLQFIYLLSAISILSIMISWIAFRNDTYSQAESKRLSDKIKKQEQILRNQLENMPLLDSAYRSIIAYQPQVNAIFVEVEIEDHLNEIRRLSGQQAEGIQFRSFGQIADFYKMMYVDKKVVWSKQSNINLFRKQLDDCSVGLFPGSSPSTAAATPSVTSSR</sequence>
<keyword evidence="1" id="KW-0472">Membrane</keyword>
<comment type="caution">
    <text evidence="2">The sequence shown here is derived from an EMBL/GenBank/DDBJ whole genome shotgun (WGS) entry which is preliminary data.</text>
</comment>
<keyword evidence="1" id="KW-1133">Transmembrane helix</keyword>
<evidence type="ECO:0000313" key="3">
    <source>
        <dbReference type="Proteomes" id="UP001597512"/>
    </source>
</evidence>
<name>A0ABW6AII1_9BACT</name>
<dbReference type="RefSeq" id="WP_381501990.1">
    <property type="nucleotide sequence ID" value="NZ_JBHUOM010000008.1"/>
</dbReference>
<protein>
    <submittedName>
        <fullName evidence="2">Type VI secretion system TssO</fullName>
    </submittedName>
</protein>